<dbReference type="GO" id="GO:0003723">
    <property type="term" value="F:RNA binding"/>
    <property type="evidence" value="ECO:0007669"/>
    <property type="project" value="UniProtKB-KW"/>
</dbReference>
<evidence type="ECO:0000256" key="3">
    <source>
        <dbReference type="ARBA" id="ARBA00022801"/>
    </source>
</evidence>
<dbReference type="GO" id="GO:0016787">
    <property type="term" value="F:hydrolase activity"/>
    <property type="evidence" value="ECO:0007669"/>
    <property type="project" value="UniProtKB-KW"/>
</dbReference>
<evidence type="ECO:0000256" key="2">
    <source>
        <dbReference type="ARBA" id="ARBA00022723"/>
    </source>
</evidence>
<dbReference type="GO" id="GO:0006364">
    <property type="term" value="P:rRNA processing"/>
    <property type="evidence" value="ECO:0007669"/>
    <property type="project" value="TreeGrafter"/>
</dbReference>
<dbReference type="KEGG" id="fla:SY85_17600"/>
<dbReference type="GO" id="GO:0004540">
    <property type="term" value="F:RNA nuclease activity"/>
    <property type="evidence" value="ECO:0007669"/>
    <property type="project" value="InterPro"/>
</dbReference>
<keyword evidence="8" id="KW-1185">Reference proteome</keyword>
<gene>
    <name evidence="7" type="ORF">SY85_17600</name>
</gene>
<proteinExistence type="predicted"/>
<dbReference type="EMBL" id="CP011390">
    <property type="protein sequence ID" value="ANE52041.1"/>
    <property type="molecule type" value="Genomic_DNA"/>
</dbReference>
<name>A0A172TY55_9BACT</name>
<evidence type="ECO:0000256" key="5">
    <source>
        <dbReference type="ARBA" id="ARBA00022884"/>
    </source>
</evidence>
<dbReference type="Gene3D" id="2.40.50.140">
    <property type="entry name" value="Nucleic acid-binding proteins"/>
    <property type="match status" value="1"/>
</dbReference>
<evidence type="ECO:0000313" key="8">
    <source>
        <dbReference type="Proteomes" id="UP000077177"/>
    </source>
</evidence>
<dbReference type="PANTHER" id="PTHR30001:SF0">
    <property type="entry name" value="RIBONUCLEASE G"/>
    <property type="match status" value="1"/>
</dbReference>
<evidence type="ECO:0000313" key="7">
    <source>
        <dbReference type="EMBL" id="ANE52041.1"/>
    </source>
</evidence>
<reference evidence="7 8" key="2">
    <citation type="journal article" date="2016" name="Int. J. Syst. Evol. Microbiol.">
        <title>Flavisolibacter tropicus sp. nov., isolated from tropical soil.</title>
        <authorList>
            <person name="Lee J.J."/>
            <person name="Kang M.S."/>
            <person name="Kim G.S."/>
            <person name="Lee C.S."/>
            <person name="Lim S."/>
            <person name="Lee J."/>
            <person name="Roh S.H."/>
            <person name="Kang H."/>
            <person name="Ha J.M."/>
            <person name="Bae S."/>
            <person name="Jung H.Y."/>
            <person name="Kim M.K."/>
        </authorList>
    </citation>
    <scope>NUCLEOTIDE SEQUENCE [LARGE SCALE GENOMIC DNA]</scope>
    <source>
        <strain evidence="7 8">LCS9</strain>
    </source>
</reference>
<dbReference type="Gene3D" id="3.40.1260.20">
    <property type="entry name" value="Ribonuclease E, catalytic domain"/>
    <property type="match status" value="1"/>
</dbReference>
<dbReference type="Pfam" id="PF10150">
    <property type="entry name" value="RNase_E_G"/>
    <property type="match status" value="1"/>
</dbReference>
<dbReference type="NCBIfam" id="TIGR00757">
    <property type="entry name" value="RNaseEG"/>
    <property type="match status" value="1"/>
</dbReference>
<accession>A0A172TY55</accession>
<dbReference type="Proteomes" id="UP000077177">
    <property type="component" value="Chromosome"/>
</dbReference>
<evidence type="ECO:0000256" key="4">
    <source>
        <dbReference type="ARBA" id="ARBA00022842"/>
    </source>
</evidence>
<keyword evidence="3" id="KW-0378">Hydrolase</keyword>
<dbReference type="RefSeq" id="WP_066406184.1">
    <property type="nucleotide sequence ID" value="NZ_CP011390.1"/>
</dbReference>
<evidence type="ECO:0000256" key="1">
    <source>
        <dbReference type="ARBA" id="ARBA00001946"/>
    </source>
</evidence>
<dbReference type="PATRIC" id="fig|1492898.3.peg.3827"/>
<feature type="domain" description="RNA-binding protein AU-1/Ribonuclease E/G" evidence="6">
    <location>
        <begin position="144"/>
        <end position="415"/>
    </location>
</feature>
<sequence length="518" mass="58273">MNKELIINAAPHGVDIALLEDKKLVELHTEKVDARFAVGDLYLGKVKKLIPGLNAAFVDVGHEKDAFLHYTDLSPYARSLLKFTQQAINDRSPEGFDFAQFPNEPEIIKTGKINEVLNGKPNILVQILKEPIAAKGPRLSCEISLPGRFVVLTPFNDIVAVSRKIHSAEERKRLQRIIESIKQKNFGVIVRTAAEGKNTAELHEDLSELVATWKTIQKNLQGAVAPAKILSEQTKTTSILRDLLNEDFNRIVTNDKGIYADAKSYIQKIAPEKADIVTLHANNGGMGVFDQYGITKQVKASFGKTVNLNSGAYIIIEHTEALHVIDVNSGYKSVSNNQEQNALETNMEAAEEIARQLRLRDIGGIIVVDFIDMKLPDNKKKLMEAMEGFMQPDRAKHAVLPISKFGLMQITRQRMKPEMNINTQEVCPSCHGTGKIASTLILEDEIEKNLNYLITHKHRNLTIMVNPIVHAYLTKGWLWSKAAKWKRKFKQTVTIKADTNYQLTEFRFFDQDGEEIKI</sequence>
<keyword evidence="5" id="KW-0694">RNA-binding</keyword>
<dbReference type="OrthoDB" id="9804278at2"/>
<dbReference type="STRING" id="1492898.SY85_17600"/>
<keyword evidence="4" id="KW-0460">Magnesium</keyword>
<organism evidence="7 8">
    <name type="scientific">Flavisolibacter tropicus</name>
    <dbReference type="NCBI Taxonomy" id="1492898"/>
    <lineage>
        <taxon>Bacteria</taxon>
        <taxon>Pseudomonadati</taxon>
        <taxon>Bacteroidota</taxon>
        <taxon>Chitinophagia</taxon>
        <taxon>Chitinophagales</taxon>
        <taxon>Chitinophagaceae</taxon>
        <taxon>Flavisolibacter</taxon>
    </lineage>
</organism>
<reference evidence="8" key="1">
    <citation type="submission" date="2015-01" db="EMBL/GenBank/DDBJ databases">
        <title>Flavisolibacter sp./LCS9/ whole genome sequencing.</title>
        <authorList>
            <person name="Kim M.K."/>
            <person name="Srinivasan S."/>
            <person name="Lee J.-J."/>
        </authorList>
    </citation>
    <scope>NUCLEOTIDE SEQUENCE [LARGE SCALE GENOMIC DNA]</scope>
    <source>
        <strain evidence="8">LCS9</strain>
    </source>
</reference>
<protein>
    <submittedName>
        <fullName evidence="7">Ribonuclease G</fullName>
    </submittedName>
</protein>
<keyword evidence="2" id="KW-0479">Metal-binding</keyword>
<evidence type="ECO:0000259" key="6">
    <source>
        <dbReference type="Pfam" id="PF10150"/>
    </source>
</evidence>
<dbReference type="GO" id="GO:0046872">
    <property type="term" value="F:metal ion binding"/>
    <property type="evidence" value="ECO:0007669"/>
    <property type="project" value="UniProtKB-KW"/>
</dbReference>
<dbReference type="AlphaFoldDB" id="A0A172TY55"/>
<dbReference type="CDD" id="cd04453">
    <property type="entry name" value="S1_RNase_E"/>
    <property type="match status" value="1"/>
</dbReference>
<dbReference type="InterPro" id="IPR012340">
    <property type="entry name" value="NA-bd_OB-fold"/>
</dbReference>
<dbReference type="InterPro" id="IPR004659">
    <property type="entry name" value="RNase_E/G"/>
</dbReference>
<dbReference type="GO" id="GO:0005737">
    <property type="term" value="C:cytoplasm"/>
    <property type="evidence" value="ECO:0007669"/>
    <property type="project" value="TreeGrafter"/>
</dbReference>
<comment type="cofactor">
    <cofactor evidence="1">
        <name>Mg(2+)</name>
        <dbReference type="ChEBI" id="CHEBI:18420"/>
    </cofactor>
</comment>
<dbReference type="SUPFAM" id="SSF50249">
    <property type="entry name" value="Nucleic acid-binding proteins"/>
    <property type="match status" value="1"/>
</dbReference>
<dbReference type="PANTHER" id="PTHR30001">
    <property type="entry name" value="RIBONUCLEASE"/>
    <property type="match status" value="1"/>
</dbReference>
<dbReference type="InterPro" id="IPR019307">
    <property type="entry name" value="RNA-bd_AU-1/RNase_E/G"/>
</dbReference>